<comment type="caution">
    <text evidence="1">The sequence shown here is derived from an EMBL/GenBank/DDBJ whole genome shotgun (WGS) entry which is preliminary data.</text>
</comment>
<protein>
    <submittedName>
        <fullName evidence="1">Putative ABC transport system substrate-binding protein</fullName>
    </submittedName>
</protein>
<dbReference type="Proteomes" id="UP000317176">
    <property type="component" value="Unassembled WGS sequence"/>
</dbReference>
<accession>A0A562L4G1</accession>
<dbReference type="PANTHER" id="PTHR35271">
    <property type="entry name" value="ABC TRANSPORTER, SUBSTRATE-BINDING LIPOPROTEIN-RELATED"/>
    <property type="match status" value="1"/>
</dbReference>
<proteinExistence type="predicted"/>
<dbReference type="AlphaFoldDB" id="A0A562L4G1"/>
<dbReference type="InterPro" id="IPR007487">
    <property type="entry name" value="ABC_transpt-TYRBP-like"/>
</dbReference>
<dbReference type="CDD" id="cd06325">
    <property type="entry name" value="PBP1_ABC_unchar_transporter"/>
    <property type="match status" value="1"/>
</dbReference>
<reference evidence="1 2" key="1">
    <citation type="journal article" date="2015" name="Stand. Genomic Sci.">
        <title>Genomic Encyclopedia of Bacterial and Archaeal Type Strains, Phase III: the genomes of soil and plant-associated and newly described type strains.</title>
        <authorList>
            <person name="Whitman W.B."/>
            <person name="Woyke T."/>
            <person name="Klenk H.P."/>
            <person name="Zhou Y."/>
            <person name="Lilburn T.G."/>
            <person name="Beck B.J."/>
            <person name="De Vos P."/>
            <person name="Vandamme P."/>
            <person name="Eisen J.A."/>
            <person name="Garrity G."/>
            <person name="Hugenholtz P."/>
            <person name="Kyrpides N.C."/>
        </authorList>
    </citation>
    <scope>NUCLEOTIDE SEQUENCE [LARGE SCALE GENOMIC DNA]</scope>
    <source>
        <strain evidence="1 2">CGMCC 1.10947</strain>
    </source>
</reference>
<sequence length="294" mass="32010">MLWHAGNAEEEAVFLRPLVDGLAKLGYVEGKNVIYEHRFPAEQPERFKAMAAELAQLNLDVIITSASAAAYAAKAATKTTPIVFIIVADPVGGGLVNSFSRPGGNITGYAVVDVSPKRLQLFKETFPNLSRVALLINPDNRSTAQRFFDQVVAAASPLDLTVQPIEVLGPRDFERALSLIPRDKKTGVITVFDPMFFNERRQIAQVAMAYGLPVMAPADVYVKAGALMSYGPNLVDLFRRAATSVDKILKGEQPGNLPVELPIKYDFVINLATAKTIQMDIPATLLARADEVIE</sequence>
<keyword evidence="2" id="KW-1185">Reference proteome</keyword>
<organism evidence="1 2">
    <name type="scientific">Bradyrhizobium daqingense</name>
    <dbReference type="NCBI Taxonomy" id="993502"/>
    <lineage>
        <taxon>Bacteria</taxon>
        <taxon>Pseudomonadati</taxon>
        <taxon>Pseudomonadota</taxon>
        <taxon>Alphaproteobacteria</taxon>
        <taxon>Hyphomicrobiales</taxon>
        <taxon>Nitrobacteraceae</taxon>
        <taxon>Bradyrhizobium</taxon>
    </lineage>
</organism>
<gene>
    <name evidence="1" type="ORF">IQ17_04166</name>
</gene>
<dbReference type="PANTHER" id="PTHR35271:SF1">
    <property type="entry name" value="ABC TRANSPORTER, SUBSTRATE-BINDING LIPOPROTEIN"/>
    <property type="match status" value="1"/>
</dbReference>
<name>A0A562L4G1_9BRAD</name>
<dbReference type="Gene3D" id="3.40.50.2300">
    <property type="match status" value="2"/>
</dbReference>
<dbReference type="Pfam" id="PF04392">
    <property type="entry name" value="ABC_sub_bind"/>
    <property type="match status" value="1"/>
</dbReference>
<dbReference type="EMBL" id="VLKL01000011">
    <property type="protein sequence ID" value="TWI02550.1"/>
    <property type="molecule type" value="Genomic_DNA"/>
</dbReference>
<evidence type="ECO:0000313" key="1">
    <source>
        <dbReference type="EMBL" id="TWI02550.1"/>
    </source>
</evidence>
<evidence type="ECO:0000313" key="2">
    <source>
        <dbReference type="Proteomes" id="UP000317176"/>
    </source>
</evidence>